<evidence type="ECO:0000313" key="5">
    <source>
        <dbReference type="Proteomes" id="UP001595823"/>
    </source>
</evidence>
<keyword evidence="5" id="KW-1185">Reference proteome</keyword>
<keyword evidence="2" id="KW-0732">Signal</keyword>
<evidence type="ECO:0000259" key="3">
    <source>
        <dbReference type="Pfam" id="PF07995"/>
    </source>
</evidence>
<dbReference type="EMBL" id="JBHSDK010000003">
    <property type="protein sequence ID" value="MFC4334317.1"/>
    <property type="molecule type" value="Genomic_DNA"/>
</dbReference>
<dbReference type="Proteomes" id="UP001595823">
    <property type="component" value="Unassembled WGS sequence"/>
</dbReference>
<evidence type="ECO:0000313" key="4">
    <source>
        <dbReference type="EMBL" id="MFC4334317.1"/>
    </source>
</evidence>
<dbReference type="Gene3D" id="2.120.10.30">
    <property type="entry name" value="TolB, C-terminal domain"/>
    <property type="match status" value="1"/>
</dbReference>
<protein>
    <submittedName>
        <fullName evidence="4">PQQ-dependent sugar dehydrogenase</fullName>
    </submittedName>
</protein>
<dbReference type="Pfam" id="PF07995">
    <property type="entry name" value="GSDH"/>
    <property type="match status" value="1"/>
</dbReference>
<accession>A0ABV8TUF6</accession>
<dbReference type="RefSeq" id="WP_380618049.1">
    <property type="nucleotide sequence ID" value="NZ_JBHSDK010000003.1"/>
</dbReference>
<dbReference type="InterPro" id="IPR011042">
    <property type="entry name" value="6-blade_b-propeller_TolB-like"/>
</dbReference>
<feature type="domain" description="Glucose/Sorbosone dehydrogenase" evidence="3">
    <location>
        <begin position="33"/>
        <end position="328"/>
    </location>
</feature>
<dbReference type="PROSITE" id="PS51257">
    <property type="entry name" value="PROKAR_LIPOPROTEIN"/>
    <property type="match status" value="1"/>
</dbReference>
<comment type="caution">
    <text evidence="4">The sequence shown here is derived from an EMBL/GenBank/DDBJ whole genome shotgun (WGS) entry which is preliminary data.</text>
</comment>
<feature type="signal peptide" evidence="2">
    <location>
        <begin position="1"/>
        <end position="27"/>
    </location>
</feature>
<dbReference type="InterPro" id="IPR012938">
    <property type="entry name" value="Glc/Sorbosone_DH"/>
</dbReference>
<sequence length="344" mass="36158">MKPVRIAVFLVLVFVAAACGGGGGASASEGWSIPWGIAPEPGGDPGFVLVTEREAFTVTRVEVDGGDRTVLGRVPEVEATGGEGGLMGVALAPDWDGSAVTDVYFMHTASEGNRIAVMDFDGESLSGYRVVVDGIAKSRFHNGGRIAFGPDGYLYAGTGDAQDPGLARDPGSLNGKILRVDREGEPVEGNPFGNEVYSLGHRNPQGLAWDGEGRLWSSELGENTWDELNLIVAGGDYGWPACEGACEVEGTVDPVRSWSTSEASPSGLAFSDGTLYMAALRGQRLWVVDVDGERVEGVSAMWEGRFGRLRAVAVVGGELWVSTSNSDGPGGEEPGADRVVRHRL</sequence>
<evidence type="ECO:0000256" key="1">
    <source>
        <dbReference type="SAM" id="MobiDB-lite"/>
    </source>
</evidence>
<reference evidence="5" key="1">
    <citation type="journal article" date="2019" name="Int. J. Syst. Evol. Microbiol.">
        <title>The Global Catalogue of Microorganisms (GCM) 10K type strain sequencing project: providing services to taxonomists for standard genome sequencing and annotation.</title>
        <authorList>
            <consortium name="The Broad Institute Genomics Platform"/>
            <consortium name="The Broad Institute Genome Sequencing Center for Infectious Disease"/>
            <person name="Wu L."/>
            <person name="Ma J."/>
        </authorList>
    </citation>
    <scope>NUCLEOTIDE SEQUENCE [LARGE SCALE GENOMIC DNA]</scope>
    <source>
        <strain evidence="5">IBRC-M 10908</strain>
    </source>
</reference>
<evidence type="ECO:0000256" key="2">
    <source>
        <dbReference type="SAM" id="SignalP"/>
    </source>
</evidence>
<dbReference type="SUPFAM" id="SSF50952">
    <property type="entry name" value="Soluble quinoprotein glucose dehydrogenase"/>
    <property type="match status" value="1"/>
</dbReference>
<feature type="region of interest" description="Disordered" evidence="1">
    <location>
        <begin position="323"/>
        <end position="344"/>
    </location>
</feature>
<gene>
    <name evidence="4" type="ORF">ACFPET_03795</name>
</gene>
<name>A0ABV8TUF6_9ACTN</name>
<feature type="chain" id="PRO_5045141511" evidence="2">
    <location>
        <begin position="28"/>
        <end position="344"/>
    </location>
</feature>
<organism evidence="4 5">
    <name type="scientific">Salininema proteolyticum</name>
    <dbReference type="NCBI Taxonomy" id="1607685"/>
    <lineage>
        <taxon>Bacteria</taxon>
        <taxon>Bacillati</taxon>
        <taxon>Actinomycetota</taxon>
        <taxon>Actinomycetes</taxon>
        <taxon>Glycomycetales</taxon>
        <taxon>Glycomycetaceae</taxon>
        <taxon>Salininema</taxon>
    </lineage>
</organism>
<dbReference type="InterPro" id="IPR011041">
    <property type="entry name" value="Quinoprot_gluc/sorb_DH_b-prop"/>
</dbReference>
<feature type="compositionally biased region" description="Basic and acidic residues" evidence="1">
    <location>
        <begin position="335"/>
        <end position="344"/>
    </location>
</feature>
<dbReference type="PANTHER" id="PTHR19328">
    <property type="entry name" value="HEDGEHOG-INTERACTING PROTEIN"/>
    <property type="match status" value="1"/>
</dbReference>
<proteinExistence type="predicted"/>
<dbReference type="PANTHER" id="PTHR19328:SF13">
    <property type="entry name" value="HIPL1 PROTEIN"/>
    <property type="match status" value="1"/>
</dbReference>